<comment type="caution">
    <text evidence="2">The sequence shown here is derived from an EMBL/GenBank/DDBJ whole genome shotgun (WGS) entry which is preliminary data.</text>
</comment>
<evidence type="ECO:0000313" key="2">
    <source>
        <dbReference type="EMBL" id="GBM09223.1"/>
    </source>
</evidence>
<dbReference type="EMBL" id="BGPR01087936">
    <property type="protein sequence ID" value="GBM09223.1"/>
    <property type="molecule type" value="Genomic_DNA"/>
</dbReference>
<accession>A0A4Y2CXW3</accession>
<protein>
    <submittedName>
        <fullName evidence="2">Uncharacterized protein</fullName>
    </submittedName>
</protein>
<gene>
    <name evidence="2" type="ORF">AVEN_252028_1</name>
</gene>
<feature type="region of interest" description="Disordered" evidence="1">
    <location>
        <begin position="1"/>
        <end position="20"/>
    </location>
</feature>
<evidence type="ECO:0000313" key="3">
    <source>
        <dbReference type="Proteomes" id="UP000499080"/>
    </source>
</evidence>
<dbReference type="AlphaFoldDB" id="A0A4Y2CXW3"/>
<dbReference type="Proteomes" id="UP000499080">
    <property type="component" value="Unassembled WGS sequence"/>
</dbReference>
<organism evidence="2 3">
    <name type="scientific">Araneus ventricosus</name>
    <name type="common">Orbweaver spider</name>
    <name type="synonym">Epeira ventricosa</name>
    <dbReference type="NCBI Taxonomy" id="182803"/>
    <lineage>
        <taxon>Eukaryota</taxon>
        <taxon>Metazoa</taxon>
        <taxon>Ecdysozoa</taxon>
        <taxon>Arthropoda</taxon>
        <taxon>Chelicerata</taxon>
        <taxon>Arachnida</taxon>
        <taxon>Araneae</taxon>
        <taxon>Araneomorphae</taxon>
        <taxon>Entelegynae</taxon>
        <taxon>Araneoidea</taxon>
        <taxon>Araneidae</taxon>
        <taxon>Araneus</taxon>
    </lineage>
</organism>
<keyword evidence="3" id="KW-1185">Reference proteome</keyword>
<proteinExistence type="predicted"/>
<sequence>MNGDISKTMNSINSSDGRRASPRDVVCCLLTEGLLNTGLSKRCRSCSTSRDIGWYPPEMSFYVPQKILEQAVSKMSFCILLAKAQAVSPDVVLYFSRGWPERYLQMSLFWEILNRIVSKMSFLCFH</sequence>
<evidence type="ECO:0000256" key="1">
    <source>
        <dbReference type="SAM" id="MobiDB-lite"/>
    </source>
</evidence>
<name>A0A4Y2CXW3_ARAVE</name>
<reference evidence="2 3" key="1">
    <citation type="journal article" date="2019" name="Sci. Rep.">
        <title>Orb-weaving spider Araneus ventricosus genome elucidates the spidroin gene catalogue.</title>
        <authorList>
            <person name="Kono N."/>
            <person name="Nakamura H."/>
            <person name="Ohtoshi R."/>
            <person name="Moran D.A.P."/>
            <person name="Shinohara A."/>
            <person name="Yoshida Y."/>
            <person name="Fujiwara M."/>
            <person name="Mori M."/>
            <person name="Tomita M."/>
            <person name="Arakawa K."/>
        </authorList>
    </citation>
    <scope>NUCLEOTIDE SEQUENCE [LARGE SCALE GENOMIC DNA]</scope>
</reference>
<feature type="compositionally biased region" description="Polar residues" evidence="1">
    <location>
        <begin position="1"/>
        <end position="15"/>
    </location>
</feature>